<feature type="domain" description="GST C-terminal" evidence="2">
    <location>
        <begin position="85"/>
        <end position="212"/>
    </location>
</feature>
<dbReference type="PANTHER" id="PTHR11571:SF252">
    <property type="entry name" value="GLUTATHIONE S-TRANSFERASE"/>
    <property type="match status" value="1"/>
</dbReference>
<dbReference type="SFLD" id="SFLDS00019">
    <property type="entry name" value="Glutathione_Transferase_(cytos"/>
    <property type="match status" value="1"/>
</dbReference>
<dbReference type="SUPFAM" id="SSF52833">
    <property type="entry name" value="Thioredoxin-like"/>
    <property type="match status" value="1"/>
</dbReference>
<dbReference type="SFLD" id="SFLDG00363">
    <property type="entry name" value="AMPS_(cytGST):_Alpha-__Mu-__Pi"/>
    <property type="match status" value="1"/>
</dbReference>
<dbReference type="InterPro" id="IPR004045">
    <property type="entry name" value="Glutathione_S-Trfase_N"/>
</dbReference>
<evidence type="ECO:0000259" key="2">
    <source>
        <dbReference type="PROSITE" id="PS50405"/>
    </source>
</evidence>
<evidence type="ECO:0000313" key="3">
    <source>
        <dbReference type="EMBL" id="KAG0148483.1"/>
    </source>
</evidence>
<feature type="domain" description="GST N-terminal" evidence="1">
    <location>
        <begin position="3"/>
        <end position="81"/>
    </location>
</feature>
<proteinExistence type="predicted"/>
<dbReference type="GO" id="GO:0004364">
    <property type="term" value="F:glutathione transferase activity"/>
    <property type="evidence" value="ECO:0007669"/>
    <property type="project" value="TreeGrafter"/>
</dbReference>
<dbReference type="Proteomes" id="UP000886653">
    <property type="component" value="Unassembled WGS sequence"/>
</dbReference>
<name>A0A9P6NM07_9BASI</name>
<dbReference type="SUPFAM" id="SSF47616">
    <property type="entry name" value="GST C-terminal domain-like"/>
    <property type="match status" value="1"/>
</dbReference>
<dbReference type="InterPro" id="IPR010987">
    <property type="entry name" value="Glutathione-S-Trfase_C-like"/>
</dbReference>
<dbReference type="InterPro" id="IPR040079">
    <property type="entry name" value="Glutathione_S-Trfase"/>
</dbReference>
<dbReference type="Gene3D" id="3.40.30.10">
    <property type="entry name" value="Glutaredoxin"/>
    <property type="match status" value="1"/>
</dbReference>
<sequence>MAPTLKLHYFDMKGRAEAIRLACTIGNIEFEDVRFSQDEFKSKVKSTTPFGQVPVMEIDGKIVSQGTPLLRYVAKLANNGLYPVDAFEALKVDEYLNVLEDIQTLLRPSFFEADSEKKIAIRKALVGPEGQIADLLHKFEKAISESGSKGYSVGSKLTISDLAIYCQIEWFTSGILDGFSTNMYDAYPRLKAIHDTVVAHPKVAEWVKAQFK</sequence>
<dbReference type="PROSITE" id="PS50404">
    <property type="entry name" value="GST_NTER"/>
    <property type="match status" value="1"/>
</dbReference>
<organism evidence="3 4">
    <name type="scientific">Cronartium quercuum f. sp. fusiforme G11</name>
    <dbReference type="NCBI Taxonomy" id="708437"/>
    <lineage>
        <taxon>Eukaryota</taxon>
        <taxon>Fungi</taxon>
        <taxon>Dikarya</taxon>
        <taxon>Basidiomycota</taxon>
        <taxon>Pucciniomycotina</taxon>
        <taxon>Pucciniomycetes</taxon>
        <taxon>Pucciniales</taxon>
        <taxon>Coleosporiaceae</taxon>
        <taxon>Cronartium</taxon>
    </lineage>
</organism>
<evidence type="ECO:0008006" key="5">
    <source>
        <dbReference type="Google" id="ProtNLM"/>
    </source>
</evidence>
<dbReference type="CDD" id="cd03039">
    <property type="entry name" value="GST_N_Sigma_like"/>
    <property type="match status" value="1"/>
</dbReference>
<dbReference type="InterPro" id="IPR036249">
    <property type="entry name" value="Thioredoxin-like_sf"/>
</dbReference>
<evidence type="ECO:0000259" key="1">
    <source>
        <dbReference type="PROSITE" id="PS50404"/>
    </source>
</evidence>
<protein>
    <recommendedName>
        <fullName evidence="5">Glutathione S-transferase</fullName>
    </recommendedName>
</protein>
<dbReference type="PROSITE" id="PS50405">
    <property type="entry name" value="GST_CTER"/>
    <property type="match status" value="1"/>
</dbReference>
<dbReference type="EMBL" id="MU167236">
    <property type="protein sequence ID" value="KAG0148483.1"/>
    <property type="molecule type" value="Genomic_DNA"/>
</dbReference>
<dbReference type="CDD" id="cd03192">
    <property type="entry name" value="GST_C_Sigma_like"/>
    <property type="match status" value="1"/>
</dbReference>
<dbReference type="Pfam" id="PF14497">
    <property type="entry name" value="GST_C_3"/>
    <property type="match status" value="1"/>
</dbReference>
<dbReference type="InterPro" id="IPR036282">
    <property type="entry name" value="Glutathione-S-Trfase_C_sf"/>
</dbReference>
<dbReference type="Gene3D" id="1.20.1050.10">
    <property type="match status" value="1"/>
</dbReference>
<evidence type="ECO:0000313" key="4">
    <source>
        <dbReference type="Proteomes" id="UP000886653"/>
    </source>
</evidence>
<keyword evidence="4" id="KW-1185">Reference proteome</keyword>
<dbReference type="InterPro" id="IPR004046">
    <property type="entry name" value="GST_C"/>
</dbReference>
<dbReference type="FunFam" id="1.20.1050.10:FF:000030">
    <property type="entry name" value="Glutathione S-transferase S1"/>
    <property type="match status" value="1"/>
</dbReference>
<dbReference type="InterPro" id="IPR050213">
    <property type="entry name" value="GST_superfamily"/>
</dbReference>
<dbReference type="Pfam" id="PF02798">
    <property type="entry name" value="GST_N"/>
    <property type="match status" value="1"/>
</dbReference>
<dbReference type="AlphaFoldDB" id="A0A9P6NM07"/>
<dbReference type="GO" id="GO:0006749">
    <property type="term" value="P:glutathione metabolic process"/>
    <property type="evidence" value="ECO:0007669"/>
    <property type="project" value="TreeGrafter"/>
</dbReference>
<dbReference type="PANTHER" id="PTHR11571">
    <property type="entry name" value="GLUTATHIONE S-TRANSFERASE"/>
    <property type="match status" value="1"/>
</dbReference>
<reference evidence="3" key="1">
    <citation type="submission" date="2013-11" db="EMBL/GenBank/DDBJ databases">
        <title>Genome sequence of the fusiform rust pathogen reveals effectors for host alternation and coevolution with pine.</title>
        <authorList>
            <consortium name="DOE Joint Genome Institute"/>
            <person name="Smith K."/>
            <person name="Pendleton A."/>
            <person name="Kubisiak T."/>
            <person name="Anderson C."/>
            <person name="Salamov A."/>
            <person name="Aerts A."/>
            <person name="Riley R."/>
            <person name="Clum A."/>
            <person name="Lindquist E."/>
            <person name="Ence D."/>
            <person name="Campbell M."/>
            <person name="Kronenberg Z."/>
            <person name="Feau N."/>
            <person name="Dhillon B."/>
            <person name="Hamelin R."/>
            <person name="Burleigh J."/>
            <person name="Smith J."/>
            <person name="Yandell M."/>
            <person name="Nelson C."/>
            <person name="Grigoriev I."/>
            <person name="Davis J."/>
        </authorList>
    </citation>
    <scope>NUCLEOTIDE SEQUENCE</scope>
    <source>
        <strain evidence="3">G11</strain>
    </source>
</reference>
<dbReference type="OrthoDB" id="2496913at2759"/>
<gene>
    <name evidence="3" type="ORF">CROQUDRAFT_654758</name>
</gene>
<dbReference type="SFLD" id="SFLDG01205">
    <property type="entry name" value="AMPS.1"/>
    <property type="match status" value="1"/>
</dbReference>
<comment type="caution">
    <text evidence="3">The sequence shown here is derived from an EMBL/GenBank/DDBJ whole genome shotgun (WGS) entry which is preliminary data.</text>
</comment>
<accession>A0A9P6NM07</accession>